<dbReference type="RefSeq" id="WP_181555629.1">
    <property type="nucleotide sequence ID" value="NZ_JACDUT010000004.1"/>
</dbReference>
<proteinExistence type="predicted"/>
<dbReference type="AlphaFoldDB" id="A0A7V9Z641"/>
<organism evidence="1 2">
    <name type="scientific">Thermaerobacillus caldiproteolyticus</name>
    <dbReference type="NCBI Taxonomy" id="247480"/>
    <lineage>
        <taxon>Bacteria</taxon>
        <taxon>Bacillati</taxon>
        <taxon>Bacillota</taxon>
        <taxon>Bacilli</taxon>
        <taxon>Bacillales</taxon>
        <taxon>Anoxybacillaceae</taxon>
        <taxon>Thermaerobacillus</taxon>
    </lineage>
</organism>
<name>A0A7V9Z641_9BACL</name>
<evidence type="ECO:0000313" key="1">
    <source>
        <dbReference type="EMBL" id="MBA2874757.1"/>
    </source>
</evidence>
<dbReference type="EMBL" id="JACDUT010000004">
    <property type="protein sequence ID" value="MBA2874757.1"/>
    <property type="molecule type" value="Genomic_DNA"/>
</dbReference>
<protein>
    <submittedName>
        <fullName evidence="1">Uncharacterized protein</fullName>
    </submittedName>
</protein>
<reference evidence="1 2" key="1">
    <citation type="submission" date="2020-07" db="EMBL/GenBank/DDBJ databases">
        <title>Genomic Encyclopedia of Type Strains, Phase IV (KMG-IV): sequencing the most valuable type-strain genomes for metagenomic binning, comparative biology and taxonomic classification.</title>
        <authorList>
            <person name="Goeker M."/>
        </authorList>
    </citation>
    <scope>NUCLEOTIDE SEQUENCE [LARGE SCALE GENOMIC DNA]</scope>
    <source>
        <strain evidence="1 2">DSM 15730</strain>
    </source>
</reference>
<evidence type="ECO:0000313" key="2">
    <source>
        <dbReference type="Proteomes" id="UP000523087"/>
    </source>
</evidence>
<dbReference type="Proteomes" id="UP000523087">
    <property type="component" value="Unassembled WGS sequence"/>
</dbReference>
<sequence length="54" mass="6140">MEEGAFAIELAETWSDDQWDIDQENRALEDQIISEGVAEGIIIGCNFWNLLQVL</sequence>
<keyword evidence="2" id="KW-1185">Reference proteome</keyword>
<accession>A0A7V9Z641</accession>
<comment type="caution">
    <text evidence="1">The sequence shown here is derived from an EMBL/GenBank/DDBJ whole genome shotgun (WGS) entry which is preliminary data.</text>
</comment>
<gene>
    <name evidence="1" type="ORF">HNR31_001528</name>
</gene>